<reference evidence="1 2" key="1">
    <citation type="submission" date="2023-10" db="EMBL/GenBank/DDBJ databases">
        <title>Psychrosphaera aquimaarina strain SW33 isolated from seawater.</title>
        <authorList>
            <person name="Bayburt H."/>
            <person name="Kim J.M."/>
            <person name="Choi B.J."/>
            <person name="Jeon C.O."/>
        </authorList>
    </citation>
    <scope>NUCLEOTIDE SEQUENCE [LARGE SCALE GENOMIC DNA]</scope>
    <source>
        <strain evidence="1 2">KCTC 52743</strain>
    </source>
</reference>
<dbReference type="InterPro" id="IPR021559">
    <property type="entry name" value="DUF3019"/>
</dbReference>
<dbReference type="RefSeq" id="WP_315945600.1">
    <property type="nucleotide sequence ID" value="NZ_JAWCUA010000001.1"/>
</dbReference>
<evidence type="ECO:0000313" key="2">
    <source>
        <dbReference type="Proteomes" id="UP001257914"/>
    </source>
</evidence>
<organism evidence="1 2">
    <name type="scientific">Psychrosphaera aquimarina</name>
    <dbReference type="NCBI Taxonomy" id="2044854"/>
    <lineage>
        <taxon>Bacteria</taxon>
        <taxon>Pseudomonadati</taxon>
        <taxon>Pseudomonadota</taxon>
        <taxon>Gammaproteobacteria</taxon>
        <taxon>Alteromonadales</taxon>
        <taxon>Pseudoalteromonadaceae</taxon>
        <taxon>Psychrosphaera</taxon>
    </lineage>
</organism>
<sequence>MFVFSSLCCVNSYAAEQQTTEDIFFKLKPHKCVSLHEGQQCFTKVKISWQTNIISDYCLYSSQQRSALYCWKNTQQGNVEHELNTNADVQFVLKQSPNIVISESILKVSWVYKKKQKSRLSWRLF</sequence>
<dbReference type="EMBL" id="JAWCUA010000001">
    <property type="protein sequence ID" value="MDU0111699.1"/>
    <property type="molecule type" value="Genomic_DNA"/>
</dbReference>
<evidence type="ECO:0000313" key="1">
    <source>
        <dbReference type="EMBL" id="MDU0111699.1"/>
    </source>
</evidence>
<accession>A0ABU3QW86</accession>
<proteinExistence type="predicted"/>
<keyword evidence="2" id="KW-1185">Reference proteome</keyword>
<gene>
    <name evidence="1" type="ORF">RT723_01460</name>
</gene>
<dbReference type="Pfam" id="PF11456">
    <property type="entry name" value="DUF3019"/>
    <property type="match status" value="1"/>
</dbReference>
<comment type="caution">
    <text evidence="1">The sequence shown here is derived from an EMBL/GenBank/DDBJ whole genome shotgun (WGS) entry which is preliminary data.</text>
</comment>
<name>A0ABU3QW86_9GAMM</name>
<dbReference type="Proteomes" id="UP001257914">
    <property type="component" value="Unassembled WGS sequence"/>
</dbReference>
<protein>
    <submittedName>
        <fullName evidence="1">DUF3019 domain-containing protein</fullName>
    </submittedName>
</protein>